<dbReference type="Proteomes" id="UP000054771">
    <property type="component" value="Unassembled WGS sequence"/>
</dbReference>
<dbReference type="Gene3D" id="2.40.10.10">
    <property type="entry name" value="Trypsin-like serine proteases"/>
    <property type="match status" value="1"/>
</dbReference>
<evidence type="ECO:0000313" key="2">
    <source>
        <dbReference type="EMBL" id="CEL02588.1"/>
    </source>
</evidence>
<keyword evidence="3" id="KW-1185">Reference proteome</keyword>
<evidence type="ECO:0000259" key="1">
    <source>
        <dbReference type="Pfam" id="PF00949"/>
    </source>
</evidence>
<accession>A0A0U5C451</accession>
<proteinExistence type="predicted"/>
<feature type="domain" description="Peptidase S7" evidence="1">
    <location>
        <begin position="152"/>
        <end position="182"/>
    </location>
</feature>
<evidence type="ECO:0000313" key="3">
    <source>
        <dbReference type="Proteomes" id="UP000054771"/>
    </source>
</evidence>
<dbReference type="OMA" id="PPHELRI"/>
<dbReference type="AlphaFoldDB" id="A0A0U5C451"/>
<dbReference type="GO" id="GO:0003723">
    <property type="term" value="F:RNA binding"/>
    <property type="evidence" value="ECO:0007669"/>
    <property type="project" value="InterPro"/>
</dbReference>
<organism evidence="2 3">
    <name type="scientific">Aspergillus calidoustus</name>
    <dbReference type="NCBI Taxonomy" id="454130"/>
    <lineage>
        <taxon>Eukaryota</taxon>
        <taxon>Fungi</taxon>
        <taxon>Dikarya</taxon>
        <taxon>Ascomycota</taxon>
        <taxon>Pezizomycotina</taxon>
        <taxon>Eurotiomycetes</taxon>
        <taxon>Eurotiomycetidae</taxon>
        <taxon>Eurotiales</taxon>
        <taxon>Aspergillaceae</taxon>
        <taxon>Aspergillus</taxon>
        <taxon>Aspergillus subgen. Nidulantes</taxon>
    </lineage>
</organism>
<dbReference type="GO" id="GO:0003724">
    <property type="term" value="F:RNA helicase activity"/>
    <property type="evidence" value="ECO:0007669"/>
    <property type="project" value="InterPro"/>
</dbReference>
<gene>
    <name evidence="2" type="ORF">ASPCAL03755</name>
</gene>
<dbReference type="InterPro" id="IPR009003">
    <property type="entry name" value="Peptidase_S1_PA"/>
</dbReference>
<dbReference type="EMBL" id="CDMC01000003">
    <property type="protein sequence ID" value="CEL02588.1"/>
    <property type="molecule type" value="Genomic_DNA"/>
</dbReference>
<dbReference type="SUPFAM" id="SSF50494">
    <property type="entry name" value="Trypsin-like serine proteases"/>
    <property type="match status" value="1"/>
</dbReference>
<dbReference type="InterPro" id="IPR001850">
    <property type="entry name" value="Flavi_NS3_S7"/>
</dbReference>
<name>A0A0U5C451_ASPCI</name>
<dbReference type="Pfam" id="PF00949">
    <property type="entry name" value="Peptidase_S7"/>
    <property type="match status" value="1"/>
</dbReference>
<protein>
    <recommendedName>
        <fullName evidence="1">Peptidase S7 domain-containing protein</fullName>
    </recommendedName>
</protein>
<dbReference type="InterPro" id="IPR043504">
    <property type="entry name" value="Peptidase_S1_PA_chymotrypsin"/>
</dbReference>
<sequence length="215" mass="23604">MSDWRMQTNIIRENTEDKNVMTQFLQGRGHILGSVLAASGAREVNSTDDPSKLSIRDWALVEPNINRSAGKNMVKKSAQTPLERLIAFTTTPAEPAEMLFKLARASGLSCAPYSGLDTCKIASRVSNGQTVYLETWEHTFTHGRGSGKFVCRPGDSGSLVFNKDKKVVGLFFGGSDTQDVGYFTSTRDLFDDIKRSIGVTKIRLLGDQGEGEYTP</sequence>
<dbReference type="STRING" id="454130.A0A0U5C451"/>
<reference evidence="3" key="1">
    <citation type="journal article" date="2016" name="Genome Announc.">
        <title>Draft genome sequences of fungus Aspergillus calidoustus.</title>
        <authorList>
            <person name="Horn F."/>
            <person name="Linde J."/>
            <person name="Mattern D.J."/>
            <person name="Walther G."/>
            <person name="Guthke R."/>
            <person name="Scherlach K."/>
            <person name="Martin K."/>
            <person name="Brakhage A.A."/>
            <person name="Petzke L."/>
            <person name="Valiante V."/>
        </authorList>
    </citation>
    <scope>NUCLEOTIDE SEQUENCE [LARGE SCALE GENOMIC DNA]</scope>
    <source>
        <strain evidence="3">SF006504</strain>
    </source>
</reference>
<dbReference type="OrthoDB" id="5424209at2759"/>
<dbReference type="GO" id="GO:0005524">
    <property type="term" value="F:ATP binding"/>
    <property type="evidence" value="ECO:0007669"/>
    <property type="project" value="InterPro"/>
</dbReference>